<protein>
    <recommendedName>
        <fullName evidence="12">Presequence translocated-associated motor subunit PAM17</fullName>
    </recommendedName>
</protein>
<evidence type="ECO:0000256" key="4">
    <source>
        <dbReference type="ARBA" id="ARBA00022692"/>
    </source>
</evidence>
<dbReference type="Pfam" id="PF08566">
    <property type="entry name" value="Pam17"/>
    <property type="match status" value="1"/>
</dbReference>
<sequence>MMFLKSILTLNTLGLGSKSIAHVKPLNVTRNFSVVLNGASKVATSTISKRIITKSTILSNAYTTQQQQQSATLSAVSSLRRFSLLNKSFNNITKRYQSTEASSKSTTPKFTPEELELSKKLTWEEFLSLKKTQRRYSLIGSVLCAIISFLGSWIYLSQREIDPTEVIFGLDPFTVYIGIMLAVGCLGFLLGPGLIGDPLFAILNKSKSPAFRVKQKQFAQRIIAKRVDASRQSMSNPVPDYYGEKIGSLKDYRQWLRDCNAYRRKAREFI</sequence>
<comment type="caution">
    <text evidence="13">The sequence shown here is derived from an EMBL/GenBank/DDBJ whole genome shotgun (WGS) entry which is preliminary data.</text>
</comment>
<dbReference type="GO" id="GO:0030150">
    <property type="term" value="P:protein import into mitochondrial matrix"/>
    <property type="evidence" value="ECO:0007669"/>
    <property type="project" value="UniProtKB-UniRule"/>
</dbReference>
<comment type="subcellular location">
    <subcellularLocation>
        <location evidence="1 12">Mitochondrion inner membrane</location>
        <topology evidence="1 12">Multi-pass membrane protein</topology>
    </subcellularLocation>
</comment>
<evidence type="ECO:0000256" key="2">
    <source>
        <dbReference type="ARBA" id="ARBA00006837"/>
    </source>
</evidence>
<evidence type="ECO:0000256" key="7">
    <source>
        <dbReference type="ARBA" id="ARBA00022946"/>
    </source>
</evidence>
<keyword evidence="11 12" id="KW-0472">Membrane</keyword>
<feature type="transmembrane region" description="Helical" evidence="12">
    <location>
        <begin position="136"/>
        <end position="156"/>
    </location>
</feature>
<dbReference type="EMBL" id="BSXN01001579">
    <property type="protein sequence ID" value="GME73662.1"/>
    <property type="molecule type" value="Genomic_DNA"/>
</dbReference>
<evidence type="ECO:0000256" key="5">
    <source>
        <dbReference type="ARBA" id="ARBA00022792"/>
    </source>
</evidence>
<proteinExistence type="inferred from homology"/>
<evidence type="ECO:0000256" key="6">
    <source>
        <dbReference type="ARBA" id="ARBA00022927"/>
    </source>
</evidence>
<dbReference type="AlphaFoldDB" id="A0A9W6WI03"/>
<evidence type="ECO:0000256" key="3">
    <source>
        <dbReference type="ARBA" id="ARBA00022448"/>
    </source>
</evidence>
<comment type="subunit">
    <text evidence="12">Component of the PAM complex.</text>
</comment>
<evidence type="ECO:0000256" key="10">
    <source>
        <dbReference type="ARBA" id="ARBA00023128"/>
    </source>
</evidence>
<organism evidence="13 14">
    <name type="scientific">Candida boidinii</name>
    <name type="common">Yeast</name>
    <dbReference type="NCBI Taxonomy" id="5477"/>
    <lineage>
        <taxon>Eukaryota</taxon>
        <taxon>Fungi</taxon>
        <taxon>Dikarya</taxon>
        <taxon>Ascomycota</taxon>
        <taxon>Saccharomycotina</taxon>
        <taxon>Pichiomycetes</taxon>
        <taxon>Pichiales</taxon>
        <taxon>Pichiaceae</taxon>
        <taxon>Ogataea</taxon>
        <taxon>Ogataea/Candida clade</taxon>
    </lineage>
</organism>
<dbReference type="PANTHER" id="PTHR28021:SF1">
    <property type="entry name" value="PRESEQUENCE TRANSLOCATED-ASSOCIATED MOTOR SUBUNIT PAM17, MITOCHONDRIAL"/>
    <property type="match status" value="1"/>
</dbReference>
<accession>A0A9W6WI03</accession>
<evidence type="ECO:0000313" key="13">
    <source>
        <dbReference type="EMBL" id="GME73662.1"/>
    </source>
</evidence>
<dbReference type="PANTHER" id="PTHR28021">
    <property type="entry name" value="PRESEQUENCE TRANSLOCATED-ASSOCIATED MOTOR SUBUNIT PAM17, MITOCHONDRIAL"/>
    <property type="match status" value="1"/>
</dbReference>
<keyword evidence="6 12" id="KW-0653">Protein transport</keyword>
<keyword evidence="8 12" id="KW-1133">Transmembrane helix</keyword>
<keyword evidence="9 12" id="KW-0811">Translocation</keyword>
<evidence type="ECO:0000313" key="14">
    <source>
        <dbReference type="Proteomes" id="UP001165120"/>
    </source>
</evidence>
<evidence type="ECO:0000256" key="12">
    <source>
        <dbReference type="RuleBase" id="RU367146"/>
    </source>
</evidence>
<keyword evidence="4 12" id="KW-0812">Transmembrane</keyword>
<gene>
    <name evidence="13" type="ORF">Cboi02_000413100</name>
</gene>
<keyword evidence="14" id="KW-1185">Reference proteome</keyword>
<evidence type="ECO:0000256" key="1">
    <source>
        <dbReference type="ARBA" id="ARBA00004448"/>
    </source>
</evidence>
<dbReference type="Proteomes" id="UP001165120">
    <property type="component" value="Unassembled WGS sequence"/>
</dbReference>
<evidence type="ECO:0000256" key="11">
    <source>
        <dbReference type="ARBA" id="ARBA00023136"/>
    </source>
</evidence>
<feature type="transmembrane region" description="Helical" evidence="12">
    <location>
        <begin position="176"/>
        <end position="203"/>
    </location>
</feature>
<evidence type="ECO:0000256" key="8">
    <source>
        <dbReference type="ARBA" id="ARBA00022989"/>
    </source>
</evidence>
<keyword evidence="7" id="KW-0809">Transit peptide</keyword>
<dbReference type="GO" id="GO:0001405">
    <property type="term" value="C:PAM complex, Tim23 associated import motor"/>
    <property type="evidence" value="ECO:0007669"/>
    <property type="project" value="UniProtKB-UniRule"/>
</dbReference>
<evidence type="ECO:0000256" key="9">
    <source>
        <dbReference type="ARBA" id="ARBA00023010"/>
    </source>
</evidence>
<keyword evidence="3 12" id="KW-0813">Transport</keyword>
<keyword evidence="5 12" id="KW-0999">Mitochondrion inner membrane</keyword>
<dbReference type="InterPro" id="IPR013875">
    <property type="entry name" value="Pam17"/>
</dbReference>
<reference evidence="13" key="1">
    <citation type="submission" date="2023-04" db="EMBL/GenBank/DDBJ databases">
        <title>Candida boidinii NBRC 10035.</title>
        <authorList>
            <person name="Ichikawa N."/>
            <person name="Sato H."/>
            <person name="Tonouchi N."/>
        </authorList>
    </citation>
    <scope>NUCLEOTIDE SEQUENCE</scope>
    <source>
        <strain evidence="13">NBRC 10035</strain>
    </source>
</reference>
<comment type="similarity">
    <text evidence="2 12">Belongs to the PAM17 family.</text>
</comment>
<comment type="function">
    <text evidence="12">Component of the PAM complex, a complex required for the translocation of transit peptide-containing proteins from the inner membrane into the mitochondrial matrix in an ATP-dependent manner.</text>
</comment>
<keyword evidence="10 12" id="KW-0496">Mitochondrion</keyword>
<name>A0A9W6WI03_CANBO</name>